<dbReference type="EMBL" id="LAZR01033888">
    <property type="protein sequence ID" value="KKL46845.1"/>
    <property type="molecule type" value="Genomic_DNA"/>
</dbReference>
<dbReference type="AlphaFoldDB" id="A0A0F9EPM7"/>
<name>A0A0F9EPM7_9ZZZZ</name>
<protein>
    <recommendedName>
        <fullName evidence="2">DUF5131 family protein</fullName>
    </recommendedName>
</protein>
<proteinExistence type="predicted"/>
<evidence type="ECO:0000313" key="1">
    <source>
        <dbReference type="EMBL" id="KKL46845.1"/>
    </source>
</evidence>
<gene>
    <name evidence="1" type="ORF">LCGC14_2341540</name>
</gene>
<reference evidence="1" key="1">
    <citation type="journal article" date="2015" name="Nature">
        <title>Complex archaea that bridge the gap between prokaryotes and eukaryotes.</title>
        <authorList>
            <person name="Spang A."/>
            <person name="Saw J.H."/>
            <person name="Jorgensen S.L."/>
            <person name="Zaremba-Niedzwiedzka K."/>
            <person name="Martijn J."/>
            <person name="Lind A.E."/>
            <person name="van Eijk R."/>
            <person name="Schleper C."/>
            <person name="Guy L."/>
            <person name="Ettema T.J."/>
        </authorList>
    </citation>
    <scope>NUCLEOTIDE SEQUENCE</scope>
</reference>
<organism evidence="1">
    <name type="scientific">marine sediment metagenome</name>
    <dbReference type="NCBI Taxonomy" id="412755"/>
    <lineage>
        <taxon>unclassified sequences</taxon>
        <taxon>metagenomes</taxon>
        <taxon>ecological metagenomes</taxon>
    </lineage>
</organism>
<accession>A0A0F9EPM7</accession>
<sequence>MQKTKIEWTDYTWNPIKGYCPNTCSYCYAHRMYNRFGWDKNLRYDTIEMNRIHKIKKPSRIFVGSTI</sequence>
<comment type="caution">
    <text evidence="1">The sequence shown here is derived from an EMBL/GenBank/DDBJ whole genome shotgun (WGS) entry which is preliminary data.</text>
</comment>
<feature type="non-terminal residue" evidence="1">
    <location>
        <position position="67"/>
    </location>
</feature>
<dbReference type="InterPro" id="IPR011101">
    <property type="entry name" value="DUF5131"/>
</dbReference>
<dbReference type="Pfam" id="PF07505">
    <property type="entry name" value="DUF5131"/>
    <property type="match status" value="1"/>
</dbReference>
<evidence type="ECO:0008006" key="2">
    <source>
        <dbReference type="Google" id="ProtNLM"/>
    </source>
</evidence>